<proteinExistence type="predicted"/>
<comment type="caution">
    <text evidence="3">The sequence shown here is derived from an EMBL/GenBank/DDBJ whole genome shotgun (WGS) entry which is preliminary data.</text>
</comment>
<keyword evidence="4" id="KW-1185">Reference proteome</keyword>
<feature type="region of interest" description="Disordered" evidence="1">
    <location>
        <begin position="79"/>
        <end position="101"/>
    </location>
</feature>
<sequence>MSDFTMELFTLVAPNSLLVFGLCNLIIVILILSGLKSSSLSTQESFISAHEVPKRIEKEERGEVEVFSSVDIEASSFANAEKSPNVGTEESDNEDKCEADEDELRRRVEEFIDKVNRGWKEEKLMSSRSPIWWNERFCIQNCDEMDTSRTEILID</sequence>
<keyword evidence="2" id="KW-0472">Membrane</keyword>
<accession>A0A9Q0GSR0</accession>
<dbReference type="Proteomes" id="UP001141806">
    <property type="component" value="Unassembled WGS sequence"/>
</dbReference>
<evidence type="ECO:0000313" key="3">
    <source>
        <dbReference type="EMBL" id="KAJ4952391.1"/>
    </source>
</evidence>
<dbReference type="PANTHER" id="PTHR36595">
    <property type="entry name" value="TRANSMEMBRANE PROTEIN"/>
    <property type="match status" value="1"/>
</dbReference>
<protein>
    <submittedName>
        <fullName evidence="3">Uncharacterized protein</fullName>
    </submittedName>
</protein>
<evidence type="ECO:0000256" key="1">
    <source>
        <dbReference type="SAM" id="MobiDB-lite"/>
    </source>
</evidence>
<name>A0A9Q0GSR0_9MAGN</name>
<feature type="transmembrane region" description="Helical" evidence="2">
    <location>
        <begin position="12"/>
        <end position="35"/>
    </location>
</feature>
<gene>
    <name evidence="3" type="ORF">NE237_029223</name>
</gene>
<feature type="compositionally biased region" description="Acidic residues" evidence="1">
    <location>
        <begin position="89"/>
        <end position="101"/>
    </location>
</feature>
<dbReference type="PANTHER" id="PTHR36595:SF1">
    <property type="entry name" value="TRANSMEMBRANE PROTEIN"/>
    <property type="match status" value="1"/>
</dbReference>
<dbReference type="AlphaFoldDB" id="A0A9Q0GSR0"/>
<keyword evidence="2" id="KW-1133">Transmembrane helix</keyword>
<evidence type="ECO:0000256" key="2">
    <source>
        <dbReference type="SAM" id="Phobius"/>
    </source>
</evidence>
<organism evidence="3 4">
    <name type="scientific">Protea cynaroides</name>
    <dbReference type="NCBI Taxonomy" id="273540"/>
    <lineage>
        <taxon>Eukaryota</taxon>
        <taxon>Viridiplantae</taxon>
        <taxon>Streptophyta</taxon>
        <taxon>Embryophyta</taxon>
        <taxon>Tracheophyta</taxon>
        <taxon>Spermatophyta</taxon>
        <taxon>Magnoliopsida</taxon>
        <taxon>Proteales</taxon>
        <taxon>Proteaceae</taxon>
        <taxon>Protea</taxon>
    </lineage>
</organism>
<dbReference type="OrthoDB" id="1110706at2759"/>
<reference evidence="3" key="1">
    <citation type="journal article" date="2023" name="Plant J.">
        <title>The genome of the king protea, Protea cynaroides.</title>
        <authorList>
            <person name="Chang J."/>
            <person name="Duong T.A."/>
            <person name="Schoeman C."/>
            <person name="Ma X."/>
            <person name="Roodt D."/>
            <person name="Barker N."/>
            <person name="Li Z."/>
            <person name="Van de Peer Y."/>
            <person name="Mizrachi E."/>
        </authorList>
    </citation>
    <scope>NUCLEOTIDE SEQUENCE</scope>
    <source>
        <tissue evidence="3">Young leaves</tissue>
    </source>
</reference>
<dbReference type="EMBL" id="JAMYWD010000012">
    <property type="protein sequence ID" value="KAJ4952391.1"/>
    <property type="molecule type" value="Genomic_DNA"/>
</dbReference>
<evidence type="ECO:0000313" key="4">
    <source>
        <dbReference type="Proteomes" id="UP001141806"/>
    </source>
</evidence>
<keyword evidence="2" id="KW-0812">Transmembrane</keyword>